<evidence type="ECO:0000313" key="2">
    <source>
        <dbReference type="Proteomes" id="UP001501822"/>
    </source>
</evidence>
<dbReference type="InterPro" id="IPR036412">
    <property type="entry name" value="HAD-like_sf"/>
</dbReference>
<proteinExistence type="predicted"/>
<dbReference type="PRINTS" id="PR00413">
    <property type="entry name" value="HADHALOGNASE"/>
</dbReference>
<dbReference type="InterPro" id="IPR006439">
    <property type="entry name" value="HAD-SF_hydro_IA"/>
</dbReference>
<dbReference type="RefSeq" id="WP_252798645.1">
    <property type="nucleotide sequence ID" value="NZ_BAAABM010000029.1"/>
</dbReference>
<dbReference type="Proteomes" id="UP001501822">
    <property type="component" value="Unassembled WGS sequence"/>
</dbReference>
<reference evidence="1 2" key="1">
    <citation type="journal article" date="2019" name="Int. J. Syst. Evol. Microbiol.">
        <title>The Global Catalogue of Microorganisms (GCM) 10K type strain sequencing project: providing services to taxonomists for standard genome sequencing and annotation.</title>
        <authorList>
            <consortium name="The Broad Institute Genomics Platform"/>
            <consortium name="The Broad Institute Genome Sequencing Center for Infectious Disease"/>
            <person name="Wu L."/>
            <person name="Ma J."/>
        </authorList>
    </citation>
    <scope>NUCLEOTIDE SEQUENCE [LARGE SCALE GENOMIC DNA]</scope>
    <source>
        <strain evidence="1 2">JCM 3146</strain>
    </source>
</reference>
<comment type="caution">
    <text evidence="1">The sequence shown here is derived from an EMBL/GenBank/DDBJ whole genome shotgun (WGS) entry which is preliminary data.</text>
</comment>
<dbReference type="NCBIfam" id="TIGR01509">
    <property type="entry name" value="HAD-SF-IA-v3"/>
    <property type="match status" value="1"/>
</dbReference>
<evidence type="ECO:0000313" key="1">
    <source>
        <dbReference type="EMBL" id="GAA0341778.1"/>
    </source>
</evidence>
<keyword evidence="2" id="KW-1185">Reference proteome</keyword>
<dbReference type="PANTHER" id="PTHR43611:SF3">
    <property type="entry name" value="FLAVIN MONONUCLEOTIDE HYDROLASE 1, CHLOROPLATIC"/>
    <property type="match status" value="1"/>
</dbReference>
<dbReference type="CDD" id="cd02603">
    <property type="entry name" value="HAD_sEH-N_like"/>
    <property type="match status" value="1"/>
</dbReference>
<dbReference type="Pfam" id="PF00702">
    <property type="entry name" value="Hydrolase"/>
    <property type="match status" value="1"/>
</dbReference>
<gene>
    <name evidence="1" type="ORF">GCM10010151_34170</name>
</gene>
<organism evidence="1 2">
    <name type="scientific">Actinoallomurus spadix</name>
    <dbReference type="NCBI Taxonomy" id="79912"/>
    <lineage>
        <taxon>Bacteria</taxon>
        <taxon>Bacillati</taxon>
        <taxon>Actinomycetota</taxon>
        <taxon>Actinomycetes</taxon>
        <taxon>Streptosporangiales</taxon>
        <taxon>Thermomonosporaceae</taxon>
        <taxon>Actinoallomurus</taxon>
    </lineage>
</organism>
<dbReference type="InterPro" id="IPR023214">
    <property type="entry name" value="HAD_sf"/>
</dbReference>
<dbReference type="SUPFAM" id="SSF56784">
    <property type="entry name" value="HAD-like"/>
    <property type="match status" value="1"/>
</dbReference>
<dbReference type="Gene3D" id="3.40.50.1000">
    <property type="entry name" value="HAD superfamily/HAD-like"/>
    <property type="match status" value="1"/>
</dbReference>
<dbReference type="EMBL" id="BAAABM010000029">
    <property type="protein sequence ID" value="GAA0341778.1"/>
    <property type="molecule type" value="Genomic_DNA"/>
</dbReference>
<accession>A0ABN0WN86</accession>
<dbReference type="PANTHER" id="PTHR43611">
    <property type="entry name" value="ALPHA-D-GLUCOSE 1-PHOSPHATE PHOSPHATASE"/>
    <property type="match status" value="1"/>
</dbReference>
<protein>
    <submittedName>
        <fullName evidence="1">HAD family phosphatase</fullName>
    </submittedName>
</protein>
<sequence length="206" mass="23162">MTGTVLFDLFGVLAHHQSTEGKYRLARTAGVSGPAFWEAYWALRPSYDRGEVTGPGYWSQVAGALGARFDRRRIAELIEADIATCSAVNETMVALVEELVASGRRIALLSNIPEELAVHYETHHRWLQHFQVRAFSCRIGHAKPEPDAYRWCQNALREDPARILFVDDRQNNIQAAEATGMRGHLFTTPTRLRESLAQWDAARSPS</sequence>
<name>A0ABN0WN86_9ACTN</name>